<gene>
    <name evidence="2" type="ORF">LCGC14_1386890</name>
</gene>
<evidence type="ECO:0000313" key="2">
    <source>
        <dbReference type="EMBL" id="KKM75777.1"/>
    </source>
</evidence>
<dbReference type="AlphaFoldDB" id="A0A0F9N2R0"/>
<reference evidence="2" key="1">
    <citation type="journal article" date="2015" name="Nature">
        <title>Complex archaea that bridge the gap between prokaryotes and eukaryotes.</title>
        <authorList>
            <person name="Spang A."/>
            <person name="Saw J.H."/>
            <person name="Jorgensen S.L."/>
            <person name="Zaremba-Niedzwiedzka K."/>
            <person name="Martijn J."/>
            <person name="Lind A.E."/>
            <person name="van Eijk R."/>
            <person name="Schleper C."/>
            <person name="Guy L."/>
            <person name="Ettema T.J."/>
        </authorList>
    </citation>
    <scope>NUCLEOTIDE SEQUENCE</scope>
</reference>
<proteinExistence type="predicted"/>
<sequence>MTEQEFSEKVKKPAREIIQAAHEAWVSAWEAYVAIENASRLTQEDAERKEARVSRHEIEAVQTNYS</sequence>
<organism evidence="2">
    <name type="scientific">marine sediment metagenome</name>
    <dbReference type="NCBI Taxonomy" id="412755"/>
    <lineage>
        <taxon>unclassified sequences</taxon>
        <taxon>metagenomes</taxon>
        <taxon>ecological metagenomes</taxon>
    </lineage>
</organism>
<protein>
    <submittedName>
        <fullName evidence="2">Uncharacterized protein</fullName>
    </submittedName>
</protein>
<feature type="compositionally biased region" description="Basic and acidic residues" evidence="1">
    <location>
        <begin position="43"/>
        <end position="59"/>
    </location>
</feature>
<comment type="caution">
    <text evidence="2">The sequence shown here is derived from an EMBL/GenBank/DDBJ whole genome shotgun (WGS) entry which is preliminary data.</text>
</comment>
<name>A0A0F9N2R0_9ZZZZ</name>
<evidence type="ECO:0000256" key="1">
    <source>
        <dbReference type="SAM" id="MobiDB-lite"/>
    </source>
</evidence>
<dbReference type="EMBL" id="LAZR01008916">
    <property type="protein sequence ID" value="KKM75777.1"/>
    <property type="molecule type" value="Genomic_DNA"/>
</dbReference>
<accession>A0A0F9N2R0</accession>
<feature type="region of interest" description="Disordered" evidence="1">
    <location>
        <begin position="43"/>
        <end position="66"/>
    </location>
</feature>